<dbReference type="AlphaFoldDB" id="A0A074ZMM3"/>
<evidence type="ECO:0000313" key="3">
    <source>
        <dbReference type="Proteomes" id="UP000030641"/>
    </source>
</evidence>
<evidence type="ECO:0000313" key="2">
    <source>
        <dbReference type="EMBL" id="KEQ99596.1"/>
    </source>
</evidence>
<proteinExistence type="predicted"/>
<protein>
    <submittedName>
        <fullName evidence="2">Uncharacterized protein</fullName>
    </submittedName>
</protein>
<evidence type="ECO:0000256" key="1">
    <source>
        <dbReference type="SAM" id="Phobius"/>
    </source>
</evidence>
<feature type="transmembrane region" description="Helical" evidence="1">
    <location>
        <begin position="7"/>
        <end position="28"/>
    </location>
</feature>
<reference evidence="2 3" key="1">
    <citation type="journal article" date="2014" name="BMC Genomics">
        <title>Genome sequencing of four Aureobasidium pullulans varieties: biotechnological potential, stress tolerance, and description of new species.</title>
        <authorList>
            <person name="Gostin Ar C."/>
            <person name="Ohm R.A."/>
            <person name="Kogej T."/>
            <person name="Sonjak S."/>
            <person name="Turk M."/>
            <person name="Zajc J."/>
            <person name="Zalar P."/>
            <person name="Grube M."/>
            <person name="Sun H."/>
            <person name="Han J."/>
            <person name="Sharma A."/>
            <person name="Chiniquy J."/>
            <person name="Ngan C.Y."/>
            <person name="Lipzen A."/>
            <person name="Barry K."/>
            <person name="Grigoriev I.V."/>
            <person name="Gunde-Cimerman N."/>
        </authorList>
    </citation>
    <scope>NUCLEOTIDE SEQUENCE [LARGE SCALE GENOMIC DNA]</scope>
    <source>
        <strain evidence="2 3">EXF-2481</strain>
    </source>
</reference>
<dbReference type="EMBL" id="KL584750">
    <property type="protein sequence ID" value="KEQ99596.1"/>
    <property type="molecule type" value="Genomic_DNA"/>
</dbReference>
<dbReference type="GeneID" id="25362362"/>
<dbReference type="Proteomes" id="UP000030641">
    <property type="component" value="Unassembled WGS sequence"/>
</dbReference>
<keyword evidence="3" id="KW-1185">Reference proteome</keyword>
<feature type="transmembrane region" description="Helical" evidence="1">
    <location>
        <begin position="48"/>
        <end position="67"/>
    </location>
</feature>
<organism evidence="2 3">
    <name type="scientific">Aureobasidium subglaciale (strain EXF-2481)</name>
    <name type="common">Aureobasidium pullulans var. subglaciale</name>
    <dbReference type="NCBI Taxonomy" id="1043005"/>
    <lineage>
        <taxon>Eukaryota</taxon>
        <taxon>Fungi</taxon>
        <taxon>Dikarya</taxon>
        <taxon>Ascomycota</taxon>
        <taxon>Pezizomycotina</taxon>
        <taxon>Dothideomycetes</taxon>
        <taxon>Dothideomycetidae</taxon>
        <taxon>Dothideales</taxon>
        <taxon>Saccotheciaceae</taxon>
        <taxon>Aureobasidium</taxon>
    </lineage>
</organism>
<dbReference type="InParanoid" id="A0A074ZMM3"/>
<gene>
    <name evidence="2" type="ORF">AUEXF2481DRAFT_185433</name>
</gene>
<accession>A0A074ZMM3</accession>
<dbReference type="HOGENOM" id="CLU_2775533_0_0_1"/>
<dbReference type="RefSeq" id="XP_013348423.1">
    <property type="nucleotide sequence ID" value="XM_013492969.1"/>
</dbReference>
<name>A0A074ZMM3_AURSE</name>
<keyword evidence="1" id="KW-0812">Transmembrane</keyword>
<keyword evidence="1" id="KW-1133">Transmembrane helix</keyword>
<keyword evidence="1" id="KW-0472">Membrane</keyword>
<sequence>MVAGQEVALINVIVVRTIFITLMVSTVAKVIKDTSNIVSIFIFLRPRARAVGEFLVLAGGLVIGASLHF</sequence>